<dbReference type="Proteomes" id="UP000011014">
    <property type="component" value="Unassembled WGS sequence"/>
</dbReference>
<evidence type="ECO:0000256" key="6">
    <source>
        <dbReference type="ARBA" id="ARBA00023295"/>
    </source>
</evidence>
<reference evidence="8" key="1">
    <citation type="journal article" date="2010" name="Science">
        <title>Plasticity of animal genome architecture unmasked by rapid evolution of a pelagic tunicate.</title>
        <authorList>
            <person name="Denoeud F."/>
            <person name="Henriet S."/>
            <person name="Mungpakdee S."/>
            <person name="Aury J.M."/>
            <person name="Da Silva C."/>
            <person name="Brinkmann H."/>
            <person name="Mikhaleva J."/>
            <person name="Olsen L.C."/>
            <person name="Jubin C."/>
            <person name="Canestro C."/>
            <person name="Bouquet J.M."/>
            <person name="Danks G."/>
            <person name="Poulain J."/>
            <person name="Campsteijn C."/>
            <person name="Adamski M."/>
            <person name="Cross I."/>
            <person name="Yadetie F."/>
            <person name="Muffato M."/>
            <person name="Louis A."/>
            <person name="Butcher S."/>
            <person name="Tsagkogeorga G."/>
            <person name="Konrad A."/>
            <person name="Singh S."/>
            <person name="Jensen M.F."/>
            <person name="Cong E.H."/>
            <person name="Eikeseth-Otteraa H."/>
            <person name="Noel B."/>
            <person name="Anthouard V."/>
            <person name="Porcel B.M."/>
            <person name="Kachouri-Lafond R."/>
            <person name="Nishino A."/>
            <person name="Ugolini M."/>
            <person name="Chourrout P."/>
            <person name="Nishida H."/>
            <person name="Aasland R."/>
            <person name="Huzurbazar S."/>
            <person name="Westhof E."/>
            <person name="Delsuc F."/>
            <person name="Lehrach H."/>
            <person name="Reinhardt R."/>
            <person name="Weissenbach J."/>
            <person name="Roy S.W."/>
            <person name="Artiguenave F."/>
            <person name="Postlethwait J.H."/>
            <person name="Manak J.R."/>
            <person name="Thompson E.M."/>
            <person name="Jaillon O."/>
            <person name="Du Pasquier L."/>
            <person name="Boudinot P."/>
            <person name="Liberles D.A."/>
            <person name="Volff J.N."/>
            <person name="Philippe H."/>
            <person name="Lenhard B."/>
            <person name="Roest Crollius H."/>
            <person name="Wincker P."/>
            <person name="Chourrout D."/>
        </authorList>
    </citation>
    <scope>NUCLEOTIDE SEQUENCE [LARGE SCALE GENOMIC DNA]</scope>
</reference>
<dbReference type="InterPro" id="IPR012341">
    <property type="entry name" value="6hp_glycosidase-like_sf"/>
</dbReference>
<organism evidence="8">
    <name type="scientific">Oikopleura dioica</name>
    <name type="common">Tunicate</name>
    <dbReference type="NCBI Taxonomy" id="34765"/>
    <lineage>
        <taxon>Eukaryota</taxon>
        <taxon>Metazoa</taxon>
        <taxon>Chordata</taxon>
        <taxon>Tunicata</taxon>
        <taxon>Appendicularia</taxon>
        <taxon>Copelata</taxon>
        <taxon>Oikopleuridae</taxon>
        <taxon>Oikopleura</taxon>
    </lineage>
</organism>
<keyword evidence="6 7" id="KW-0326">Glycosidase</keyword>
<protein>
    <recommendedName>
        <fullName evidence="4 7">Trehalase</fullName>
        <ecNumber evidence="3 7">3.2.1.28</ecNumber>
    </recommendedName>
    <alternativeName>
        <fullName evidence="7">Alpha-trehalose glucohydrolase</fullName>
    </alternativeName>
</protein>
<dbReference type="PANTHER" id="PTHR23403">
    <property type="entry name" value="TREHALASE"/>
    <property type="match status" value="1"/>
</dbReference>
<dbReference type="Pfam" id="PF01204">
    <property type="entry name" value="Trehalase"/>
    <property type="match status" value="1"/>
</dbReference>
<dbReference type="AlphaFoldDB" id="E4Z5P9"/>
<dbReference type="InterPro" id="IPR008928">
    <property type="entry name" value="6-hairpin_glycosidase_sf"/>
</dbReference>
<dbReference type="PANTHER" id="PTHR23403:SF1">
    <property type="entry name" value="TREHALASE"/>
    <property type="match status" value="1"/>
</dbReference>
<proteinExistence type="inferred from homology"/>
<dbReference type="SUPFAM" id="SSF48208">
    <property type="entry name" value="Six-hairpin glycosidases"/>
    <property type="match status" value="1"/>
</dbReference>
<evidence type="ECO:0000313" key="8">
    <source>
        <dbReference type="EMBL" id="CBY43027.1"/>
    </source>
</evidence>
<accession>E4Z5P9</accession>
<evidence type="ECO:0000256" key="7">
    <source>
        <dbReference type="RuleBase" id="RU361180"/>
    </source>
</evidence>
<dbReference type="PROSITE" id="PS00928">
    <property type="entry name" value="TREHALASE_2"/>
    <property type="match status" value="1"/>
</dbReference>
<keyword evidence="5 7" id="KW-0378">Hydrolase</keyword>
<evidence type="ECO:0000256" key="5">
    <source>
        <dbReference type="ARBA" id="ARBA00022801"/>
    </source>
</evidence>
<evidence type="ECO:0000256" key="3">
    <source>
        <dbReference type="ARBA" id="ARBA00012757"/>
    </source>
</evidence>
<sequence length="310" mass="35544">MSRFLLWMLNRKSPEAYLDDQKVLDEIQDSEERRQKARDITSAAESGWDFSSRWVPPGVYNDELKGKVTSLLETSKVLPVDLNSIILNSAVILENLTKKDEYKALKESLMKTIESYMFDAENSTFKDYWFDCEIKHSDKFFSSDFVPLYFKNYPASIDADSRDKAMMESMKKQGVLDFQFGIPQSFDESDEQWDFPNAWPPSVHMIIMGLAKSGSEECRKEAKIQAEKWVNANRDAFVKFGQMFEKMNVEKGSPGEGGEYIVQTGFGWSNGVVLDFLYEFGEDLQVSASSTKSNISKILTTTLLMLFFFP</sequence>
<dbReference type="EMBL" id="FN657756">
    <property type="protein sequence ID" value="CBY43027.1"/>
    <property type="molecule type" value="Genomic_DNA"/>
</dbReference>
<evidence type="ECO:0000256" key="2">
    <source>
        <dbReference type="ARBA" id="ARBA00005615"/>
    </source>
</evidence>
<dbReference type="EC" id="3.2.1.28" evidence="3 7"/>
<comment type="similarity">
    <text evidence="2 7">Belongs to the glycosyl hydrolase 37 family.</text>
</comment>
<evidence type="ECO:0000256" key="4">
    <source>
        <dbReference type="ARBA" id="ARBA00019905"/>
    </source>
</evidence>
<evidence type="ECO:0000256" key="1">
    <source>
        <dbReference type="ARBA" id="ARBA00001576"/>
    </source>
</evidence>
<gene>
    <name evidence="8" type="ORF">GSOID_T00026771001</name>
</gene>
<dbReference type="GO" id="GO:0004555">
    <property type="term" value="F:alpha,alpha-trehalase activity"/>
    <property type="evidence" value="ECO:0007669"/>
    <property type="project" value="UniProtKB-EC"/>
</dbReference>
<dbReference type="InterPro" id="IPR018232">
    <property type="entry name" value="Glyco_hydro_37_CS"/>
</dbReference>
<name>E4Z5P9_OIKDI</name>
<comment type="catalytic activity">
    <reaction evidence="1 7">
        <text>alpha,alpha-trehalose + H2O = alpha-D-glucose + beta-D-glucose</text>
        <dbReference type="Rhea" id="RHEA:32675"/>
        <dbReference type="ChEBI" id="CHEBI:15377"/>
        <dbReference type="ChEBI" id="CHEBI:15903"/>
        <dbReference type="ChEBI" id="CHEBI:16551"/>
        <dbReference type="ChEBI" id="CHEBI:17925"/>
        <dbReference type="EC" id="3.2.1.28"/>
    </reaction>
</comment>
<dbReference type="PRINTS" id="PR00744">
    <property type="entry name" value="GLHYDRLASE37"/>
</dbReference>
<dbReference type="InterPro" id="IPR001661">
    <property type="entry name" value="Glyco_hydro_37"/>
</dbReference>
<dbReference type="Gene3D" id="1.50.10.10">
    <property type="match status" value="1"/>
</dbReference>
<dbReference type="GO" id="GO:0005993">
    <property type="term" value="P:trehalose catabolic process"/>
    <property type="evidence" value="ECO:0007669"/>
    <property type="project" value="TreeGrafter"/>
</dbReference>